<comment type="caution">
    <text evidence="2">The sequence shown here is derived from an EMBL/GenBank/DDBJ whole genome shotgun (WGS) entry which is preliminary data.</text>
</comment>
<feature type="signal peptide" evidence="1">
    <location>
        <begin position="1"/>
        <end position="24"/>
    </location>
</feature>
<sequence>MFISFSYLLFVRLFSSTLLEFYYAVSTTLSTGPSTGTAVVWIAITRPLSAILPIPSRPRTFSPEQSFTGSN</sequence>
<evidence type="ECO:0000313" key="2">
    <source>
        <dbReference type="EMBL" id="KAL0467496.1"/>
    </source>
</evidence>
<dbReference type="EMBL" id="JAVLET010000009">
    <property type="protein sequence ID" value="KAL0467496.1"/>
    <property type="molecule type" value="Genomic_DNA"/>
</dbReference>
<feature type="chain" id="PRO_5046932577" description="Secreted protein" evidence="1">
    <location>
        <begin position="25"/>
        <end position="71"/>
    </location>
</feature>
<organism evidence="2 3">
    <name type="scientific">Neurospora intermedia</name>
    <dbReference type="NCBI Taxonomy" id="5142"/>
    <lineage>
        <taxon>Eukaryota</taxon>
        <taxon>Fungi</taxon>
        <taxon>Dikarya</taxon>
        <taxon>Ascomycota</taxon>
        <taxon>Pezizomycotina</taxon>
        <taxon>Sordariomycetes</taxon>
        <taxon>Sordariomycetidae</taxon>
        <taxon>Sordariales</taxon>
        <taxon>Sordariaceae</taxon>
        <taxon>Neurospora</taxon>
    </lineage>
</organism>
<dbReference type="Proteomes" id="UP001451303">
    <property type="component" value="Unassembled WGS sequence"/>
</dbReference>
<reference evidence="2 3" key="1">
    <citation type="submission" date="2023-09" db="EMBL/GenBank/DDBJ databases">
        <title>Multi-omics analysis of a traditional fermented food reveals byproduct-associated fungal strains for waste-to-food upcycling.</title>
        <authorList>
            <consortium name="Lawrence Berkeley National Laboratory"/>
            <person name="Rekdal V.M."/>
            <person name="Villalobos-Escobedo J.M."/>
            <person name="Rodriguez-Valeron N."/>
            <person name="Garcia M.O."/>
            <person name="Vasquez D.P."/>
            <person name="Damayanti I."/>
            <person name="Sorensen P.M."/>
            <person name="Baidoo E.E."/>
            <person name="De Carvalho A.C."/>
            <person name="Riley R."/>
            <person name="Lipzen A."/>
            <person name="He G."/>
            <person name="Yan M."/>
            <person name="Haridas S."/>
            <person name="Daum C."/>
            <person name="Yoshinaga Y."/>
            <person name="Ng V."/>
            <person name="Grigoriev I.V."/>
            <person name="Munk R."/>
            <person name="Nuraida L."/>
            <person name="Wijaya C.H."/>
            <person name="Morales P.-C."/>
            <person name="Keasling J.D."/>
        </authorList>
    </citation>
    <scope>NUCLEOTIDE SEQUENCE [LARGE SCALE GENOMIC DNA]</scope>
    <source>
        <strain evidence="2 3">FGSC 2613</strain>
    </source>
</reference>
<accession>A0ABR3D700</accession>
<proteinExistence type="predicted"/>
<gene>
    <name evidence="2" type="ORF">QR685DRAFT_532633</name>
</gene>
<name>A0ABR3D700_NEUIN</name>
<protein>
    <recommendedName>
        <fullName evidence="4">Secreted protein</fullName>
    </recommendedName>
</protein>
<evidence type="ECO:0000256" key="1">
    <source>
        <dbReference type="SAM" id="SignalP"/>
    </source>
</evidence>
<keyword evidence="1" id="KW-0732">Signal</keyword>
<evidence type="ECO:0000313" key="3">
    <source>
        <dbReference type="Proteomes" id="UP001451303"/>
    </source>
</evidence>
<evidence type="ECO:0008006" key="4">
    <source>
        <dbReference type="Google" id="ProtNLM"/>
    </source>
</evidence>
<keyword evidence="3" id="KW-1185">Reference proteome</keyword>